<dbReference type="Gene3D" id="3.30.830.10">
    <property type="entry name" value="Metalloenzyme, LuxS/M16 peptidase-like"/>
    <property type="match status" value="2"/>
</dbReference>
<dbReference type="Proteomes" id="UP000198651">
    <property type="component" value="Chromosome I"/>
</dbReference>
<dbReference type="Pfam" id="PF00675">
    <property type="entry name" value="Peptidase_M16"/>
    <property type="match status" value="1"/>
</dbReference>
<sequence length="449" mass="49906">MGRVVRCFIMSMFTVVSFLANSVPLTVQHWYVDNVPVLFVETKRSPILDISLSFAAGSAYDPQGYSGLASLVASLLSMGSAEKDEFQIADKFSALGASYSATVDADRSVIHLRTLSDSAAIDDALRVVISFITNPSFLPDVVERQKRLMISHLKTEKSFPSFYVKRSLYRQVYSGHPYGVMPTESSIASISAADIKHFYDQHYNKRSLSIAIVGHVSRETSDSIVSRLLSGLHAGTRKYSLPRVRVLRGHVEKTNFLSRQTHIAMGVVAVSYDDPDYFPLLVANQAFGGDQISSRLALNIRQRKGLAYSVRTYFLPQQKKGLFGISLQTRDNRAGDAISAVKEELNRLVKDCFTDVEVSEAKERLIKDFSLRQDTSLGYLHILSLMGFYRLSPSWIDSYGAHVNSVTRDSVCKAVRSHIKLRFLSTAIVGPVNDKNSPIDSNMIKSLGH</sequence>
<dbReference type="SUPFAM" id="SSF63411">
    <property type="entry name" value="LuxS/MPP-like metallohydrolase"/>
    <property type="match status" value="2"/>
</dbReference>
<dbReference type="PANTHER" id="PTHR11851">
    <property type="entry name" value="METALLOPROTEASE"/>
    <property type="match status" value="1"/>
</dbReference>
<dbReference type="InterPro" id="IPR007863">
    <property type="entry name" value="Peptidase_M16_C"/>
</dbReference>
<evidence type="ECO:0000313" key="4">
    <source>
        <dbReference type="EMBL" id="CUT17098.1"/>
    </source>
</evidence>
<dbReference type="Pfam" id="PF05193">
    <property type="entry name" value="Peptidase_M16_C"/>
    <property type="match status" value="1"/>
</dbReference>
<accession>A0A0S4M2Y9</accession>
<evidence type="ECO:0000313" key="5">
    <source>
        <dbReference type="Proteomes" id="UP000198651"/>
    </source>
</evidence>
<keyword evidence="1" id="KW-0732">Signal</keyword>
<dbReference type="GO" id="GO:0046872">
    <property type="term" value="F:metal ion binding"/>
    <property type="evidence" value="ECO:0007669"/>
    <property type="project" value="InterPro"/>
</dbReference>
<dbReference type="InterPro" id="IPR011249">
    <property type="entry name" value="Metalloenz_LuxS/M16"/>
</dbReference>
<dbReference type="RefSeq" id="WP_092342733.1">
    <property type="nucleotide sequence ID" value="NZ_FLSL01000095.1"/>
</dbReference>
<name>A0A0S4M2Y9_9BURK</name>
<dbReference type="EMBL" id="LN906597">
    <property type="protein sequence ID" value="CUT17098.1"/>
    <property type="molecule type" value="Genomic_DNA"/>
</dbReference>
<feature type="domain" description="Peptidase M16 N-terminal" evidence="2">
    <location>
        <begin position="42"/>
        <end position="178"/>
    </location>
</feature>
<dbReference type="STRING" id="1561003.Ark11_0241"/>
<evidence type="ECO:0000259" key="2">
    <source>
        <dbReference type="Pfam" id="PF00675"/>
    </source>
</evidence>
<organism evidence="4 5">
    <name type="scientific">Candidatus Ichthyocystis hellenicum</name>
    <dbReference type="NCBI Taxonomy" id="1561003"/>
    <lineage>
        <taxon>Bacteria</taxon>
        <taxon>Pseudomonadati</taxon>
        <taxon>Pseudomonadota</taxon>
        <taxon>Betaproteobacteria</taxon>
        <taxon>Burkholderiales</taxon>
        <taxon>Candidatus Ichthyocystis</taxon>
    </lineage>
</organism>
<evidence type="ECO:0000259" key="3">
    <source>
        <dbReference type="Pfam" id="PF05193"/>
    </source>
</evidence>
<keyword evidence="5" id="KW-1185">Reference proteome</keyword>
<dbReference type="OrthoDB" id="9811314at2"/>
<dbReference type="InterPro" id="IPR050361">
    <property type="entry name" value="MPP/UQCRC_Complex"/>
</dbReference>
<dbReference type="InterPro" id="IPR011765">
    <property type="entry name" value="Pept_M16_N"/>
</dbReference>
<protein>
    <submittedName>
        <fullName evidence="4">Putative peptidase, M16 family</fullName>
    </submittedName>
</protein>
<proteinExistence type="predicted"/>
<gene>
    <name evidence="4" type="ORF">Ark11_0241</name>
</gene>
<dbReference type="AlphaFoldDB" id="A0A0S4M2Y9"/>
<evidence type="ECO:0000256" key="1">
    <source>
        <dbReference type="SAM" id="SignalP"/>
    </source>
</evidence>
<dbReference type="PANTHER" id="PTHR11851:SF224">
    <property type="entry name" value="PROCESSING PROTEASE"/>
    <property type="match status" value="1"/>
</dbReference>
<feature type="chain" id="PRO_5006624319" evidence="1">
    <location>
        <begin position="23"/>
        <end position="449"/>
    </location>
</feature>
<feature type="signal peptide" evidence="1">
    <location>
        <begin position="1"/>
        <end position="22"/>
    </location>
</feature>
<feature type="domain" description="Peptidase M16 C-terminal" evidence="3">
    <location>
        <begin position="189"/>
        <end position="365"/>
    </location>
</feature>
<reference evidence="5" key="1">
    <citation type="submission" date="2015-11" db="EMBL/GenBank/DDBJ databases">
        <authorList>
            <person name="Seth-Smith H.M.B."/>
        </authorList>
    </citation>
    <scope>NUCLEOTIDE SEQUENCE [LARGE SCALE GENOMIC DNA]</scope>
    <source>
        <strain evidence="5">2013Ark11</strain>
    </source>
</reference>